<keyword evidence="2" id="KW-1185">Reference proteome</keyword>
<sequence length="244" mass="26785">MTPSGGSSSGGMLPPPFDLGAAALSSTGGRRGWDGMKMYAGGTCEYCRLVRRAFVVCARTRFADFRTFAGTRRLAAQRCSPLVGEHVHSLGRVPPQRTLLLFGGRRRYSSRGVHFRRGPFSSRPPNLAPRPCLCKAAFPTTPTRWGTCPRVGRCFTRPPPRPRPPAGAQSLIFTIFVGSHGDFYFFRARLPAALATGGVHPHDAALVFWGPRVVAFGGEMGFSRTPTDFREICEIYFCSRARWA</sequence>
<proteinExistence type="predicted"/>
<evidence type="ECO:0000313" key="2">
    <source>
        <dbReference type="Proteomes" id="UP000053263"/>
    </source>
</evidence>
<evidence type="ECO:0000313" key="1">
    <source>
        <dbReference type="EMBL" id="KII84611.1"/>
    </source>
</evidence>
<dbReference type="HOGENOM" id="CLU_1138414_0_0_1"/>
<organism evidence="1 2">
    <name type="scientific">Plicaturopsis crispa FD-325 SS-3</name>
    <dbReference type="NCBI Taxonomy" id="944288"/>
    <lineage>
        <taxon>Eukaryota</taxon>
        <taxon>Fungi</taxon>
        <taxon>Dikarya</taxon>
        <taxon>Basidiomycota</taxon>
        <taxon>Agaricomycotina</taxon>
        <taxon>Agaricomycetes</taxon>
        <taxon>Agaricomycetidae</taxon>
        <taxon>Amylocorticiales</taxon>
        <taxon>Amylocorticiaceae</taxon>
        <taxon>Plicatura</taxon>
        <taxon>Plicaturopsis crispa</taxon>
    </lineage>
</organism>
<dbReference type="AlphaFoldDB" id="A0A0C9SKZ8"/>
<accession>A0A0C9SKZ8</accession>
<dbReference type="Proteomes" id="UP000053263">
    <property type="component" value="Unassembled WGS sequence"/>
</dbReference>
<dbReference type="EMBL" id="KN832570">
    <property type="protein sequence ID" value="KII84611.1"/>
    <property type="molecule type" value="Genomic_DNA"/>
</dbReference>
<gene>
    <name evidence="1" type="ORF">PLICRDRAFT_354511</name>
</gene>
<reference evidence="1 2" key="1">
    <citation type="submission" date="2014-06" db="EMBL/GenBank/DDBJ databases">
        <title>Evolutionary Origins and Diversification of the Mycorrhizal Mutualists.</title>
        <authorList>
            <consortium name="DOE Joint Genome Institute"/>
            <consortium name="Mycorrhizal Genomics Consortium"/>
            <person name="Kohler A."/>
            <person name="Kuo A."/>
            <person name="Nagy L.G."/>
            <person name="Floudas D."/>
            <person name="Copeland A."/>
            <person name="Barry K.W."/>
            <person name="Cichocki N."/>
            <person name="Veneault-Fourrey C."/>
            <person name="LaButti K."/>
            <person name="Lindquist E.A."/>
            <person name="Lipzen A."/>
            <person name="Lundell T."/>
            <person name="Morin E."/>
            <person name="Murat C."/>
            <person name="Riley R."/>
            <person name="Ohm R."/>
            <person name="Sun H."/>
            <person name="Tunlid A."/>
            <person name="Henrissat B."/>
            <person name="Grigoriev I.V."/>
            <person name="Hibbett D.S."/>
            <person name="Martin F."/>
        </authorList>
    </citation>
    <scope>NUCLEOTIDE SEQUENCE [LARGE SCALE GENOMIC DNA]</scope>
    <source>
        <strain evidence="1 2">FD-325 SS-3</strain>
    </source>
</reference>
<protein>
    <submittedName>
        <fullName evidence="1">Uncharacterized protein</fullName>
    </submittedName>
</protein>
<name>A0A0C9SKZ8_PLICR</name>